<gene>
    <name evidence="8" type="ORF">IAA66_04855</name>
</gene>
<feature type="compositionally biased region" description="Low complexity" evidence="6">
    <location>
        <begin position="228"/>
        <end position="241"/>
    </location>
</feature>
<dbReference type="SUPFAM" id="SSF46785">
    <property type="entry name" value="Winged helix' DNA-binding domain"/>
    <property type="match status" value="1"/>
</dbReference>
<dbReference type="InterPro" id="IPR003593">
    <property type="entry name" value="AAA+_ATPase"/>
</dbReference>
<dbReference type="PROSITE" id="PS50901">
    <property type="entry name" value="FTSK"/>
    <property type="match status" value="1"/>
</dbReference>
<evidence type="ECO:0000256" key="4">
    <source>
        <dbReference type="ARBA" id="ARBA00023125"/>
    </source>
</evidence>
<sequence>MQARHEEREAERAAARAAEEAAMLAPIPQELFEQEEEQDAPKPARGKRVAQKPAPAPKPAPSARAAAKAGAAAPSDAAPRGGKTAGAKKPAARTAQPPRSAARSAAPREPRLFIEDILPDDSVPGNLAYEDTDVSARRTRRGAEPEFVADRRASYDEAYGPLGVAEEEAFAAETDTAGSGAETYVPQHAARRRSEPAPETDGRWEELAADYRPDAPSPPPTRRRRRAAPSPLDYQPQLDPQQRLDRPDWKPQEPVVETVQEAEAYRQPPFSLLERDSGRRVDTRDKDERGAQKLEETLASFGISAHVIKVVHGPAITRYELQPAAGVKVSRIVSLVDDIALNMAAVGVRIEAPIPGKAAIGIEIANDDIATVHLRDVLESDESLRHPSRLAVALGKDIAGKNIIADLARMPHLLIAGATGSGKSVCINTIIASIIYRATPEEVRLILIDPKKVELSVYNGIPHLLVPVVTDPKKASGALNWAVMEMDERYKRFADVGVRDIRGYNAQRRADEPLMPQIVVIIDELSDLMLVAPGEVEEAICRLAQLARACGIHLVIATQRPSVNVITGIIKANIPSRIAFAVSSQVDSRTILDAAGAEKLLGKGDMLYAPAGGGKPLRVQGCFVSDAEVARVVDYVKERHETDYSQAVIDALEHAEEAETPDEDTNESESDALFEQAVEMAVEAGQASISMLQRRLRVGYARAGRLIDEMARRGIIGQAEGAKPREVLITREDFHVMFKK</sequence>
<dbReference type="SMART" id="SM00382">
    <property type="entry name" value="AAA"/>
    <property type="match status" value="1"/>
</dbReference>
<dbReference type="GO" id="GO:0005524">
    <property type="term" value="F:ATP binding"/>
    <property type="evidence" value="ECO:0007669"/>
    <property type="project" value="UniProtKB-UniRule"/>
</dbReference>
<dbReference type="Pfam" id="PF09397">
    <property type="entry name" value="FtsK_gamma"/>
    <property type="match status" value="1"/>
</dbReference>
<protein>
    <submittedName>
        <fullName evidence="8">DNA translocase FtsK</fullName>
    </submittedName>
</protein>
<dbReference type="Pfam" id="PF01580">
    <property type="entry name" value="FtsK_SpoIIIE"/>
    <property type="match status" value="1"/>
</dbReference>
<dbReference type="InterPro" id="IPR036388">
    <property type="entry name" value="WH-like_DNA-bd_sf"/>
</dbReference>
<evidence type="ECO:0000256" key="3">
    <source>
        <dbReference type="ARBA" id="ARBA00022840"/>
    </source>
</evidence>
<dbReference type="Gene3D" id="3.40.50.300">
    <property type="entry name" value="P-loop containing nucleotide triphosphate hydrolases"/>
    <property type="match status" value="1"/>
</dbReference>
<keyword evidence="3 5" id="KW-0067">ATP-binding</keyword>
<accession>A0A9D1CIP8</accession>
<dbReference type="InterPro" id="IPR050206">
    <property type="entry name" value="FtsK/SpoIIIE/SftA"/>
</dbReference>
<evidence type="ECO:0000256" key="5">
    <source>
        <dbReference type="PROSITE-ProRule" id="PRU00289"/>
    </source>
</evidence>
<dbReference type="InterPro" id="IPR041027">
    <property type="entry name" value="FtsK_alpha"/>
</dbReference>
<dbReference type="InterPro" id="IPR018541">
    <property type="entry name" value="Ftsk_gamma"/>
</dbReference>
<proteinExistence type="inferred from homology"/>
<feature type="domain" description="FtsK" evidence="7">
    <location>
        <begin position="400"/>
        <end position="589"/>
    </location>
</feature>
<dbReference type="GO" id="GO:0003677">
    <property type="term" value="F:DNA binding"/>
    <property type="evidence" value="ECO:0007669"/>
    <property type="project" value="UniProtKB-KW"/>
</dbReference>
<evidence type="ECO:0000256" key="6">
    <source>
        <dbReference type="SAM" id="MobiDB-lite"/>
    </source>
</evidence>
<evidence type="ECO:0000259" key="7">
    <source>
        <dbReference type="PROSITE" id="PS50901"/>
    </source>
</evidence>
<reference evidence="8" key="1">
    <citation type="submission" date="2020-10" db="EMBL/GenBank/DDBJ databases">
        <authorList>
            <person name="Gilroy R."/>
        </authorList>
    </citation>
    <scope>NUCLEOTIDE SEQUENCE</scope>
    <source>
        <strain evidence="8">ChiHile30-977</strain>
    </source>
</reference>
<comment type="caution">
    <text evidence="8">The sequence shown here is derived from an EMBL/GenBank/DDBJ whole genome shotgun (WGS) entry which is preliminary data.</text>
</comment>
<feature type="region of interest" description="Disordered" evidence="6">
    <location>
        <begin position="1"/>
        <end position="148"/>
    </location>
</feature>
<keyword evidence="2 5" id="KW-0547">Nucleotide-binding</keyword>
<feature type="compositionally biased region" description="Basic and acidic residues" evidence="6">
    <location>
        <begin position="273"/>
        <end position="290"/>
    </location>
</feature>
<feature type="compositionally biased region" description="Basic and acidic residues" evidence="6">
    <location>
        <begin position="242"/>
        <end position="251"/>
    </location>
</feature>
<dbReference type="Proteomes" id="UP000886819">
    <property type="component" value="Unassembled WGS sequence"/>
</dbReference>
<feature type="compositionally biased region" description="Low complexity" evidence="6">
    <location>
        <begin position="61"/>
        <end position="105"/>
    </location>
</feature>
<dbReference type="InterPro" id="IPR036390">
    <property type="entry name" value="WH_DNA-bd_sf"/>
</dbReference>
<evidence type="ECO:0000256" key="1">
    <source>
        <dbReference type="ARBA" id="ARBA00006474"/>
    </source>
</evidence>
<dbReference type="InterPro" id="IPR002543">
    <property type="entry name" value="FtsK_dom"/>
</dbReference>
<dbReference type="SUPFAM" id="SSF52540">
    <property type="entry name" value="P-loop containing nucleoside triphosphate hydrolases"/>
    <property type="match status" value="1"/>
</dbReference>
<dbReference type="GO" id="GO:0016020">
    <property type="term" value="C:membrane"/>
    <property type="evidence" value="ECO:0007669"/>
    <property type="project" value="UniProtKB-SubCell"/>
</dbReference>
<feature type="region of interest" description="Disordered" evidence="6">
    <location>
        <begin position="167"/>
        <end position="290"/>
    </location>
</feature>
<dbReference type="Gene3D" id="1.10.10.10">
    <property type="entry name" value="Winged helix-like DNA-binding domain superfamily/Winged helix DNA-binding domain"/>
    <property type="match status" value="1"/>
</dbReference>
<keyword evidence="4" id="KW-0238">DNA-binding</keyword>
<feature type="compositionally biased region" description="Basic and acidic residues" evidence="6">
    <location>
        <begin position="1"/>
        <end position="19"/>
    </location>
</feature>
<organism evidence="8 9">
    <name type="scientific">Candidatus Avichristensenella intestinipullorum</name>
    <dbReference type="NCBI Taxonomy" id="2840693"/>
    <lineage>
        <taxon>Bacteria</taxon>
        <taxon>Bacillati</taxon>
        <taxon>Bacillota</taxon>
        <taxon>Clostridia</taxon>
        <taxon>Candidatus Avichristensenella</taxon>
    </lineage>
</organism>
<feature type="compositionally biased region" description="Basic and acidic residues" evidence="6">
    <location>
        <begin position="192"/>
        <end position="213"/>
    </location>
</feature>
<reference evidence="8" key="2">
    <citation type="journal article" date="2021" name="PeerJ">
        <title>Extensive microbial diversity within the chicken gut microbiome revealed by metagenomics and culture.</title>
        <authorList>
            <person name="Gilroy R."/>
            <person name="Ravi A."/>
            <person name="Getino M."/>
            <person name="Pursley I."/>
            <person name="Horton D.L."/>
            <person name="Alikhan N.F."/>
            <person name="Baker D."/>
            <person name="Gharbi K."/>
            <person name="Hall N."/>
            <person name="Watson M."/>
            <person name="Adriaenssens E.M."/>
            <person name="Foster-Nyarko E."/>
            <person name="Jarju S."/>
            <person name="Secka A."/>
            <person name="Antonio M."/>
            <person name="Oren A."/>
            <person name="Chaudhuri R.R."/>
            <person name="La Ragione R."/>
            <person name="Hildebrand F."/>
            <person name="Pallen M.J."/>
        </authorList>
    </citation>
    <scope>NUCLEOTIDE SEQUENCE</scope>
    <source>
        <strain evidence="8">ChiHile30-977</strain>
    </source>
</reference>
<dbReference type="PANTHER" id="PTHR22683:SF41">
    <property type="entry name" value="DNA TRANSLOCASE FTSK"/>
    <property type="match status" value="1"/>
</dbReference>
<dbReference type="CDD" id="cd01127">
    <property type="entry name" value="TrwB_TraG_TraD_VirD4"/>
    <property type="match status" value="1"/>
</dbReference>
<evidence type="ECO:0000256" key="2">
    <source>
        <dbReference type="ARBA" id="ARBA00022741"/>
    </source>
</evidence>
<evidence type="ECO:0000313" key="9">
    <source>
        <dbReference type="Proteomes" id="UP000886819"/>
    </source>
</evidence>
<dbReference type="AlphaFoldDB" id="A0A9D1CIP8"/>
<name>A0A9D1CIP8_9FIRM</name>
<dbReference type="Gene3D" id="3.30.980.40">
    <property type="match status" value="1"/>
</dbReference>
<dbReference type="SMART" id="SM00843">
    <property type="entry name" value="Ftsk_gamma"/>
    <property type="match status" value="1"/>
</dbReference>
<feature type="binding site" evidence="5">
    <location>
        <begin position="417"/>
        <end position="424"/>
    </location>
    <ligand>
        <name>ATP</name>
        <dbReference type="ChEBI" id="CHEBI:30616"/>
    </ligand>
</feature>
<dbReference type="PANTHER" id="PTHR22683">
    <property type="entry name" value="SPORULATION PROTEIN RELATED"/>
    <property type="match status" value="1"/>
</dbReference>
<comment type="similarity">
    <text evidence="1">Belongs to the FtsK/SpoIIIE/SftA family.</text>
</comment>
<dbReference type="EMBL" id="DVFI01000075">
    <property type="protein sequence ID" value="HIQ62902.1"/>
    <property type="molecule type" value="Genomic_DNA"/>
</dbReference>
<evidence type="ECO:0000313" key="8">
    <source>
        <dbReference type="EMBL" id="HIQ62902.1"/>
    </source>
</evidence>
<dbReference type="Pfam" id="PF17854">
    <property type="entry name" value="FtsK_alpha"/>
    <property type="match status" value="1"/>
</dbReference>
<dbReference type="InterPro" id="IPR027417">
    <property type="entry name" value="P-loop_NTPase"/>
</dbReference>